<dbReference type="GO" id="GO:0005886">
    <property type="term" value="C:plasma membrane"/>
    <property type="evidence" value="ECO:0007669"/>
    <property type="project" value="TreeGrafter"/>
</dbReference>
<evidence type="ECO:0000256" key="9">
    <source>
        <dbReference type="ARBA" id="ARBA00023136"/>
    </source>
</evidence>
<dbReference type="HOGENOM" id="CLU_019268_1_0_1"/>
<feature type="transmembrane region" description="Helical" evidence="11">
    <location>
        <begin position="198"/>
        <end position="218"/>
    </location>
</feature>
<name>F0XNB8_GROCL</name>
<evidence type="ECO:0000256" key="8">
    <source>
        <dbReference type="ARBA" id="ARBA00023065"/>
    </source>
</evidence>
<feature type="region of interest" description="Disordered" evidence="10">
    <location>
        <begin position="59"/>
        <end position="92"/>
    </location>
</feature>
<feature type="transmembrane region" description="Helical" evidence="11">
    <location>
        <begin position="28"/>
        <end position="50"/>
    </location>
</feature>
<dbReference type="OrthoDB" id="10006946at2759"/>
<comment type="similarity">
    <text evidence="2">Belongs to the ferric reductase (FRE) family.</text>
</comment>
<dbReference type="STRING" id="655863.F0XNB8"/>
<dbReference type="Pfam" id="PF08030">
    <property type="entry name" value="NAD_binding_6"/>
    <property type="match status" value="1"/>
</dbReference>
<feature type="compositionally biased region" description="Acidic residues" evidence="10">
    <location>
        <begin position="417"/>
        <end position="435"/>
    </location>
</feature>
<dbReference type="GO" id="GO:0006826">
    <property type="term" value="P:iron ion transport"/>
    <property type="evidence" value="ECO:0007669"/>
    <property type="project" value="TreeGrafter"/>
</dbReference>
<keyword evidence="14" id="KW-1185">Reference proteome</keyword>
<dbReference type="Gene3D" id="3.40.50.80">
    <property type="entry name" value="Nucleotide-binding domain of ferredoxin-NADP reductase (FNR) module"/>
    <property type="match status" value="1"/>
</dbReference>
<dbReference type="SUPFAM" id="SSF52343">
    <property type="entry name" value="Ferredoxin reductase-like, C-terminal NADP-linked domain"/>
    <property type="match status" value="1"/>
</dbReference>
<keyword evidence="3" id="KW-0813">Transport</keyword>
<dbReference type="GO" id="GO:0006879">
    <property type="term" value="P:intracellular iron ion homeostasis"/>
    <property type="evidence" value="ECO:0007669"/>
    <property type="project" value="TreeGrafter"/>
</dbReference>
<dbReference type="InterPro" id="IPR013121">
    <property type="entry name" value="Fe_red_NAD-bd_6"/>
</dbReference>
<evidence type="ECO:0000256" key="11">
    <source>
        <dbReference type="SAM" id="Phobius"/>
    </source>
</evidence>
<evidence type="ECO:0000256" key="10">
    <source>
        <dbReference type="SAM" id="MobiDB-lite"/>
    </source>
</evidence>
<accession>F0XNB8</accession>
<dbReference type="PROSITE" id="PS51384">
    <property type="entry name" value="FAD_FR"/>
    <property type="match status" value="1"/>
</dbReference>
<dbReference type="PRINTS" id="PR00466">
    <property type="entry name" value="GP91PHOX"/>
</dbReference>
<evidence type="ECO:0000313" key="14">
    <source>
        <dbReference type="Proteomes" id="UP000007796"/>
    </source>
</evidence>
<dbReference type="Pfam" id="PF01794">
    <property type="entry name" value="Ferric_reduct"/>
    <property type="match status" value="1"/>
</dbReference>
<keyword evidence="7" id="KW-0560">Oxidoreductase</keyword>
<evidence type="ECO:0000256" key="1">
    <source>
        <dbReference type="ARBA" id="ARBA00004141"/>
    </source>
</evidence>
<feature type="domain" description="FAD-binding FR-type" evidence="12">
    <location>
        <begin position="310"/>
        <end position="473"/>
    </location>
</feature>
<dbReference type="SFLD" id="SFLDG01168">
    <property type="entry name" value="Ferric_reductase_subgroup_(FRE"/>
    <property type="match status" value="1"/>
</dbReference>
<feature type="transmembrane region" description="Helical" evidence="11">
    <location>
        <begin position="230"/>
        <end position="249"/>
    </location>
</feature>
<protein>
    <submittedName>
        <fullName evidence="13">Ferric reductase-like protein</fullName>
    </submittedName>
</protein>
<evidence type="ECO:0000256" key="4">
    <source>
        <dbReference type="ARBA" id="ARBA00022692"/>
    </source>
</evidence>
<dbReference type="InterPro" id="IPR000778">
    <property type="entry name" value="Cyt_b245_heavy_chain"/>
</dbReference>
<evidence type="ECO:0000256" key="3">
    <source>
        <dbReference type="ARBA" id="ARBA00022448"/>
    </source>
</evidence>
<keyword evidence="9 11" id="KW-0472">Membrane</keyword>
<comment type="subcellular location">
    <subcellularLocation>
        <location evidence="1">Membrane</location>
        <topology evidence="1">Multi-pass membrane protein</topology>
    </subcellularLocation>
</comment>
<gene>
    <name evidence="13" type="ORF">CMQ_1999</name>
</gene>
<dbReference type="Pfam" id="PF08022">
    <property type="entry name" value="FAD_binding_8"/>
    <property type="match status" value="1"/>
</dbReference>
<reference evidence="13 14" key="1">
    <citation type="journal article" date="2011" name="Proc. Natl. Acad. Sci. U.S.A.">
        <title>Genome and transcriptome analyses of the mountain pine beetle-fungal symbiont Grosmannia clavigera, a lodgepole pine pathogen.</title>
        <authorList>
            <person name="DiGuistini S."/>
            <person name="Wang Y."/>
            <person name="Liao N.Y."/>
            <person name="Taylor G."/>
            <person name="Tanguay P."/>
            <person name="Feau N."/>
            <person name="Henrissat B."/>
            <person name="Chan S.K."/>
            <person name="Hesse-Orce U."/>
            <person name="Alamouti S.M."/>
            <person name="Tsui C.K.M."/>
            <person name="Docking R.T."/>
            <person name="Levasseur A."/>
            <person name="Haridas S."/>
            <person name="Robertson G."/>
            <person name="Birol I."/>
            <person name="Holt R.A."/>
            <person name="Marra M.A."/>
            <person name="Hamelin R.C."/>
            <person name="Hirst M."/>
            <person name="Jones S.J.M."/>
            <person name="Bohlmann J."/>
            <person name="Breuil C."/>
        </authorList>
    </citation>
    <scope>NUCLEOTIDE SEQUENCE [LARGE SCALE GENOMIC DNA]</scope>
    <source>
        <strain evidence="14">kw1407 / UAMH 11150</strain>
    </source>
</reference>
<keyword evidence="4 11" id="KW-0812">Transmembrane</keyword>
<dbReference type="InterPro" id="IPR051410">
    <property type="entry name" value="Ferric/Cupric_Reductase"/>
</dbReference>
<feature type="region of interest" description="Disordered" evidence="10">
    <location>
        <begin position="414"/>
        <end position="436"/>
    </location>
</feature>
<evidence type="ECO:0000256" key="7">
    <source>
        <dbReference type="ARBA" id="ARBA00023002"/>
    </source>
</evidence>
<evidence type="ECO:0000256" key="6">
    <source>
        <dbReference type="ARBA" id="ARBA00022989"/>
    </source>
</evidence>
<dbReference type="GeneID" id="25974938"/>
<dbReference type="PANTHER" id="PTHR32361">
    <property type="entry name" value="FERRIC/CUPRIC REDUCTASE TRANSMEMBRANE COMPONENT"/>
    <property type="match status" value="1"/>
</dbReference>
<keyword evidence="6 11" id="KW-1133">Transmembrane helix</keyword>
<dbReference type="GO" id="GO:0015677">
    <property type="term" value="P:copper ion import"/>
    <property type="evidence" value="ECO:0007669"/>
    <property type="project" value="TreeGrafter"/>
</dbReference>
<evidence type="ECO:0000259" key="12">
    <source>
        <dbReference type="PROSITE" id="PS51384"/>
    </source>
</evidence>
<dbReference type="InterPro" id="IPR013130">
    <property type="entry name" value="Fe3_Rdtase_TM_dom"/>
</dbReference>
<evidence type="ECO:0000256" key="5">
    <source>
        <dbReference type="ARBA" id="ARBA00022982"/>
    </source>
</evidence>
<dbReference type="RefSeq" id="XP_014170400.1">
    <property type="nucleotide sequence ID" value="XM_014314925.1"/>
</dbReference>
<evidence type="ECO:0000256" key="2">
    <source>
        <dbReference type="ARBA" id="ARBA00006278"/>
    </source>
</evidence>
<dbReference type="PANTHER" id="PTHR32361:SF28">
    <property type="entry name" value="FRP1P"/>
    <property type="match status" value="1"/>
</dbReference>
<evidence type="ECO:0000313" key="13">
    <source>
        <dbReference type="EMBL" id="EFX00918.1"/>
    </source>
</evidence>
<dbReference type="InterPro" id="IPR013112">
    <property type="entry name" value="FAD-bd_8"/>
</dbReference>
<feature type="transmembrane region" description="Helical" evidence="11">
    <location>
        <begin position="261"/>
        <end position="280"/>
    </location>
</feature>
<dbReference type="InterPro" id="IPR017927">
    <property type="entry name" value="FAD-bd_FR_type"/>
</dbReference>
<dbReference type="Proteomes" id="UP000007796">
    <property type="component" value="Unassembled WGS sequence"/>
</dbReference>
<dbReference type="GO" id="GO:0000293">
    <property type="term" value="F:ferric-chelate reductase activity"/>
    <property type="evidence" value="ECO:0007669"/>
    <property type="project" value="UniProtKB-ARBA"/>
</dbReference>
<dbReference type="EMBL" id="GL629795">
    <property type="protein sequence ID" value="EFX00918.1"/>
    <property type="molecule type" value="Genomic_DNA"/>
</dbReference>
<dbReference type="InterPro" id="IPR039261">
    <property type="entry name" value="FNR_nucleotide-bd"/>
</dbReference>
<keyword evidence="5" id="KW-0249">Electron transport</keyword>
<proteinExistence type="inferred from homology"/>
<organism evidence="14">
    <name type="scientific">Grosmannia clavigera (strain kw1407 / UAMH 11150)</name>
    <name type="common">Blue stain fungus</name>
    <name type="synonym">Graphiocladiella clavigera</name>
    <dbReference type="NCBI Taxonomy" id="655863"/>
    <lineage>
        <taxon>Eukaryota</taxon>
        <taxon>Fungi</taxon>
        <taxon>Dikarya</taxon>
        <taxon>Ascomycota</taxon>
        <taxon>Pezizomycotina</taxon>
        <taxon>Sordariomycetes</taxon>
        <taxon>Sordariomycetidae</taxon>
        <taxon>Ophiostomatales</taxon>
        <taxon>Ophiostomataceae</taxon>
        <taxon>Leptographium</taxon>
    </lineage>
</organism>
<dbReference type="InParanoid" id="F0XNB8"/>
<dbReference type="AlphaFoldDB" id="F0XNB8"/>
<dbReference type="CDD" id="cd06186">
    <property type="entry name" value="NOX_Duox_like_FAD_NADP"/>
    <property type="match status" value="1"/>
</dbReference>
<sequence>MGWPYAFMQLSAAEVEARRAMLDRYGHYTVMLSVLPVVVMLAMRLIGWTAKQVQRRLRVRSRRGGGNGSSDDGEYGAVPTSPTLKSRRQTAGGSWAARQRRLRWWLSTEVEVHLPWSSSVMCLGPRDQWLVGLAWTVAVVVLCTAQTGGDFLHVTKRCGIVAVALLPAQYVLALRRISPLTTALGGFSHEQLNRWHRLLGGIVYGLLAVHTTLYLVFFARAPGGTFWPRFARPVVWLGFAALAAMTLLSTTALEPVRRWSYRVFFVVHVTVAVVLPPIVWLHTHHARPYVAAALLFLVVDVAVRRARTMDGDGNGTAATVVAIPGTDLVRLTVPLPAAKLSLFRDRPGSHVYVSVPSAGRPRAWMPFLLFELLFNPFTVAAVSEPDHSLSLVVRTRNGPMTGLLAERASRVKHVEADNENIDDDDDDDDDDDMGEDVPVMRNAATTASSSSAPSPDGLVHLSIDGPYGAAAHFPDLSAQQFDHVLLVAGGVGATFVVPIYRALVHDGSPSPSPKVDLVWAVRTACDATWAVVSGQDGSNILADPNVHIFLTGGRQENNGGDAASDMELSSLRHRPTAGSHGRPDFRPIVDNLFHRGAETRVAVIVCGPRAMVRDLRAVVGLWVQRGRSIWWHDEAFGW</sequence>
<keyword evidence="8" id="KW-0406">Ion transport</keyword>
<feature type="compositionally biased region" description="Polar residues" evidence="10">
    <location>
        <begin position="80"/>
        <end position="92"/>
    </location>
</feature>
<dbReference type="SFLD" id="SFLDS00052">
    <property type="entry name" value="Ferric_Reductase_Domain"/>
    <property type="match status" value="1"/>
</dbReference>
<dbReference type="eggNOG" id="KOG0039">
    <property type="taxonomic scope" value="Eukaryota"/>
</dbReference>